<organism evidence="1 2">
    <name type="scientific">Willisornis vidua</name>
    <name type="common">Xingu scale-backed antbird</name>
    <dbReference type="NCBI Taxonomy" id="1566151"/>
    <lineage>
        <taxon>Eukaryota</taxon>
        <taxon>Metazoa</taxon>
        <taxon>Chordata</taxon>
        <taxon>Craniata</taxon>
        <taxon>Vertebrata</taxon>
        <taxon>Euteleostomi</taxon>
        <taxon>Archelosauria</taxon>
        <taxon>Archosauria</taxon>
        <taxon>Dinosauria</taxon>
        <taxon>Saurischia</taxon>
        <taxon>Theropoda</taxon>
        <taxon>Coelurosauria</taxon>
        <taxon>Aves</taxon>
        <taxon>Neognathae</taxon>
        <taxon>Neoaves</taxon>
        <taxon>Telluraves</taxon>
        <taxon>Australaves</taxon>
        <taxon>Passeriformes</taxon>
        <taxon>Thamnophilidae</taxon>
        <taxon>Willisornis</taxon>
    </lineage>
</organism>
<keyword evidence="2" id="KW-1185">Reference proteome</keyword>
<sequence>MPIHKKGWKKDLGNSKPVRLTLVSGKSMEQNILSALTQHKQNNKRIRPSQCGFGKGKSCLTNLTSFYDKMVHSGDEGKAVDVSL</sequence>
<evidence type="ECO:0000313" key="2">
    <source>
        <dbReference type="Proteomes" id="UP001145742"/>
    </source>
</evidence>
<gene>
    <name evidence="1" type="ORF">WISP_00550</name>
</gene>
<evidence type="ECO:0000313" key="1">
    <source>
        <dbReference type="EMBL" id="KAJ7428875.1"/>
    </source>
</evidence>
<proteinExistence type="predicted"/>
<dbReference type="Proteomes" id="UP001145742">
    <property type="component" value="Unassembled WGS sequence"/>
</dbReference>
<comment type="caution">
    <text evidence="1">The sequence shown here is derived from an EMBL/GenBank/DDBJ whole genome shotgun (WGS) entry which is preliminary data.</text>
</comment>
<name>A0ABQ9DVD1_9PASS</name>
<reference evidence="1" key="1">
    <citation type="submission" date="2019-10" db="EMBL/GenBank/DDBJ databases">
        <authorList>
            <person name="Soares A.E.R."/>
            <person name="Aleixo A."/>
            <person name="Schneider P."/>
            <person name="Miyaki C.Y."/>
            <person name="Schneider M.P."/>
            <person name="Mello C."/>
            <person name="Vasconcelos A.T.R."/>
        </authorList>
    </citation>
    <scope>NUCLEOTIDE SEQUENCE</scope>
    <source>
        <tissue evidence="1">Muscle</tissue>
    </source>
</reference>
<protein>
    <submittedName>
        <fullName evidence="1">Rna-directed dna polymerase from mobile element jockey-like</fullName>
    </submittedName>
</protein>
<accession>A0ABQ9DVD1</accession>
<dbReference type="EMBL" id="WHWB01007852">
    <property type="protein sequence ID" value="KAJ7428875.1"/>
    <property type="molecule type" value="Genomic_DNA"/>
</dbReference>